<proteinExistence type="predicted"/>
<keyword evidence="2" id="KW-0539">Nucleus</keyword>
<dbReference type="InterPro" id="IPR010750">
    <property type="entry name" value="SGF29_tudor-like_dom"/>
</dbReference>
<dbReference type="PROSITE" id="PS50304">
    <property type="entry name" value="TUDOR"/>
    <property type="match status" value="1"/>
</dbReference>
<feature type="compositionally biased region" description="Low complexity" evidence="3">
    <location>
        <begin position="49"/>
        <end position="80"/>
    </location>
</feature>
<dbReference type="CDD" id="cd21182">
    <property type="entry name" value="Tudor_SMN_SPF30-like"/>
    <property type="match status" value="1"/>
</dbReference>
<dbReference type="EMBL" id="JADGJD010001812">
    <property type="protein sequence ID" value="KAJ3037622.1"/>
    <property type="molecule type" value="Genomic_DNA"/>
</dbReference>
<keyword evidence="6" id="KW-1185">Reference proteome</keyword>
<accession>A0AAD5S3E0</accession>
<evidence type="ECO:0000313" key="6">
    <source>
        <dbReference type="Proteomes" id="UP001212841"/>
    </source>
</evidence>
<dbReference type="Pfam" id="PF07039">
    <property type="entry name" value="SGF29_Tudor"/>
    <property type="match status" value="1"/>
</dbReference>
<evidence type="ECO:0000256" key="3">
    <source>
        <dbReference type="SAM" id="MobiDB-lite"/>
    </source>
</evidence>
<dbReference type="SUPFAM" id="SSF63748">
    <property type="entry name" value="Tudor/PWWP/MBT"/>
    <property type="match status" value="1"/>
</dbReference>
<protein>
    <recommendedName>
        <fullName evidence="4">Tudor domain-containing protein</fullName>
    </recommendedName>
</protein>
<feature type="domain" description="Tudor" evidence="4">
    <location>
        <begin position="106"/>
        <end position="167"/>
    </location>
</feature>
<evidence type="ECO:0000256" key="2">
    <source>
        <dbReference type="ARBA" id="ARBA00023242"/>
    </source>
</evidence>
<dbReference type="Gene3D" id="2.30.30.140">
    <property type="match status" value="1"/>
</dbReference>
<dbReference type="PANTHER" id="PTHR46297">
    <property type="entry name" value="ZINC FINGER CCCH-TYPE WITH G PATCH DOMAIN-CONTAINING PROTEIN"/>
    <property type="match status" value="1"/>
</dbReference>
<dbReference type="SMART" id="SM00333">
    <property type="entry name" value="TUDOR"/>
    <property type="match status" value="1"/>
</dbReference>
<dbReference type="GO" id="GO:0005634">
    <property type="term" value="C:nucleus"/>
    <property type="evidence" value="ECO:0007669"/>
    <property type="project" value="UniProtKB-SubCell"/>
</dbReference>
<dbReference type="Proteomes" id="UP001212841">
    <property type="component" value="Unassembled WGS sequence"/>
</dbReference>
<organism evidence="5 6">
    <name type="scientific">Rhizophlyctis rosea</name>
    <dbReference type="NCBI Taxonomy" id="64517"/>
    <lineage>
        <taxon>Eukaryota</taxon>
        <taxon>Fungi</taxon>
        <taxon>Fungi incertae sedis</taxon>
        <taxon>Chytridiomycota</taxon>
        <taxon>Chytridiomycota incertae sedis</taxon>
        <taxon>Chytridiomycetes</taxon>
        <taxon>Rhizophlyctidales</taxon>
        <taxon>Rhizophlyctidaceae</taxon>
        <taxon>Rhizophlyctis</taxon>
    </lineage>
</organism>
<reference evidence="5" key="1">
    <citation type="submission" date="2020-05" db="EMBL/GenBank/DDBJ databases">
        <title>Phylogenomic resolution of chytrid fungi.</title>
        <authorList>
            <person name="Stajich J.E."/>
            <person name="Amses K."/>
            <person name="Simmons R."/>
            <person name="Seto K."/>
            <person name="Myers J."/>
            <person name="Bonds A."/>
            <person name="Quandt C.A."/>
            <person name="Barry K."/>
            <person name="Liu P."/>
            <person name="Grigoriev I."/>
            <person name="Longcore J.E."/>
            <person name="James T.Y."/>
        </authorList>
    </citation>
    <scope>NUCLEOTIDE SEQUENCE</scope>
    <source>
        <strain evidence="5">JEL0318</strain>
    </source>
</reference>
<evidence type="ECO:0000259" key="4">
    <source>
        <dbReference type="PROSITE" id="PS50304"/>
    </source>
</evidence>
<feature type="non-terminal residue" evidence="5">
    <location>
        <position position="169"/>
    </location>
</feature>
<name>A0AAD5S3E0_9FUNG</name>
<dbReference type="AlphaFoldDB" id="A0AAD5S3E0"/>
<dbReference type="InterPro" id="IPR002999">
    <property type="entry name" value="Tudor"/>
</dbReference>
<evidence type="ECO:0000313" key="5">
    <source>
        <dbReference type="EMBL" id="KAJ3037622.1"/>
    </source>
</evidence>
<comment type="caution">
    <text evidence="5">The sequence shown here is derived from an EMBL/GenBank/DDBJ whole genome shotgun (WGS) entry which is preliminary data.</text>
</comment>
<feature type="region of interest" description="Disordered" evidence="3">
    <location>
        <begin position="49"/>
        <end position="101"/>
    </location>
</feature>
<evidence type="ECO:0000256" key="1">
    <source>
        <dbReference type="ARBA" id="ARBA00004123"/>
    </source>
</evidence>
<sequence length="169" mass="18125">MSAEELASYQFQLEQVQEALLKDPDSPELNKLKSDLSDLISLYSQLAGVPSTSSSSAASSANSKPLQPQSPPSSSSIPPQRKSRWGDKAESPQTPTTPIIQFAPKKYTVGQHVLARYSLDSKFYDAVIDAAPQEGMGVYTVTFKGYGNKEAVKGQDIKPVVSKHHGGGA</sequence>
<comment type="subcellular location">
    <subcellularLocation>
        <location evidence="1">Nucleus</location>
    </subcellularLocation>
</comment>
<dbReference type="PANTHER" id="PTHR46297:SF2">
    <property type="entry name" value="TUDOR DOMAIN-CONTAINING PROTEIN"/>
    <property type="match status" value="1"/>
</dbReference>
<gene>
    <name evidence="5" type="ORF">HK097_003458</name>
</gene>